<comment type="caution">
    <text evidence="2">The sequence shown here is derived from an EMBL/GenBank/DDBJ whole genome shotgun (WGS) entry which is preliminary data.</text>
</comment>
<dbReference type="Pfam" id="PF13439">
    <property type="entry name" value="Glyco_transf_4"/>
    <property type="match status" value="1"/>
</dbReference>
<dbReference type="PANTHER" id="PTHR12526:SF630">
    <property type="entry name" value="GLYCOSYLTRANSFERASE"/>
    <property type="match status" value="1"/>
</dbReference>
<sequence length="388" mass="43011">MTFKVVHLISGLGQGGAETVLTRLVTHSNQQNIVVSFGDEGVYGATLKAAGVSVYTLGMQSGKLRWQDLKRLIALLKRLEPDVIQTWMYHADFFGGIAARLAGFKHIAWGIRNSGDSLKNSSKTSYYLARLSAFCSRFIPQRIIVCGEKAAKIHTSWGYQADKMVVIQNGYDLRQWQANPTAGAALRQAWRLTENTPLLGFVARWNPLKDHPSLIKAFALTKKSYPDAVLALIGKGLETSNSELMALLSQQNLQVDRDVLLLGLRTDVPMIMSALDIHVLSSIAEGFPNVVCESMACQVPNVVTDVGDAALIVGNNGWIAQPANPDDLADKLNQALALLGKPHQTRQHYQQFDELRQKARQSVLERFSLETMVQKYEHTWESMIEGHL</sequence>
<feature type="domain" description="Glycosyltransferase subfamily 4-like N-terminal" evidence="1">
    <location>
        <begin position="15"/>
        <end position="174"/>
    </location>
</feature>
<dbReference type="InterPro" id="IPR028098">
    <property type="entry name" value="Glyco_trans_4-like_N"/>
</dbReference>
<protein>
    <submittedName>
        <fullName evidence="2">Glycosyltransferase</fullName>
    </submittedName>
</protein>
<accession>A0A7Y4P712</accession>
<dbReference type="SUPFAM" id="SSF53756">
    <property type="entry name" value="UDP-Glycosyltransferase/glycogen phosphorylase"/>
    <property type="match status" value="1"/>
</dbReference>
<evidence type="ECO:0000313" key="3">
    <source>
        <dbReference type="Proteomes" id="UP000541421"/>
    </source>
</evidence>
<name>A0A7Y4P712_9BURK</name>
<organism evidence="2 3">
    <name type="scientific">Pelistega europaea</name>
    <dbReference type="NCBI Taxonomy" id="106147"/>
    <lineage>
        <taxon>Bacteria</taxon>
        <taxon>Pseudomonadati</taxon>
        <taxon>Pseudomonadota</taxon>
        <taxon>Betaproteobacteria</taxon>
        <taxon>Burkholderiales</taxon>
        <taxon>Alcaligenaceae</taxon>
        <taxon>Pelistega</taxon>
    </lineage>
</organism>
<dbReference type="PANTHER" id="PTHR12526">
    <property type="entry name" value="GLYCOSYLTRANSFERASE"/>
    <property type="match status" value="1"/>
</dbReference>
<dbReference type="Gene3D" id="3.40.50.2000">
    <property type="entry name" value="Glycogen Phosphorylase B"/>
    <property type="match status" value="2"/>
</dbReference>
<dbReference type="RefSeq" id="WP_171589442.1">
    <property type="nucleotide sequence ID" value="NZ_JABGBO010000012.1"/>
</dbReference>
<proteinExistence type="predicted"/>
<dbReference type="Pfam" id="PF13692">
    <property type="entry name" value="Glyco_trans_1_4"/>
    <property type="match status" value="1"/>
</dbReference>
<keyword evidence="2" id="KW-0808">Transferase</keyword>
<evidence type="ECO:0000259" key="1">
    <source>
        <dbReference type="Pfam" id="PF13439"/>
    </source>
</evidence>
<dbReference type="EMBL" id="JABGBO010000012">
    <property type="protein sequence ID" value="NOL50459.1"/>
    <property type="molecule type" value="Genomic_DNA"/>
</dbReference>
<dbReference type="Proteomes" id="UP000541421">
    <property type="component" value="Unassembled WGS sequence"/>
</dbReference>
<reference evidence="2 3" key="1">
    <citation type="submission" date="2020-05" db="EMBL/GenBank/DDBJ databases">
        <authorList>
            <person name="Niu N."/>
        </authorList>
    </citation>
    <scope>NUCLEOTIDE SEQUENCE [LARGE SCALE GENOMIC DNA]</scope>
    <source>
        <strain evidence="2 3">LMG10982</strain>
    </source>
</reference>
<gene>
    <name evidence="2" type="ORF">HKX40_09990</name>
</gene>
<keyword evidence="3" id="KW-1185">Reference proteome</keyword>
<evidence type="ECO:0000313" key="2">
    <source>
        <dbReference type="EMBL" id="NOL50459.1"/>
    </source>
</evidence>
<dbReference type="GO" id="GO:0016757">
    <property type="term" value="F:glycosyltransferase activity"/>
    <property type="evidence" value="ECO:0007669"/>
    <property type="project" value="UniProtKB-ARBA"/>
</dbReference>
<dbReference type="AlphaFoldDB" id="A0A7Y4P712"/>